<feature type="domain" description="NADPH-dependent FMN reductase-like" evidence="3">
    <location>
        <begin position="1"/>
        <end position="123"/>
    </location>
</feature>
<dbReference type="Pfam" id="PF03358">
    <property type="entry name" value="FMN_red"/>
    <property type="match status" value="1"/>
</dbReference>
<dbReference type="PANTHER" id="PTHR43278:SF4">
    <property type="entry name" value="NAD(P)H-DEPENDENT FMN-CONTAINING OXIDOREDUCTASE YWQN-RELATED"/>
    <property type="match status" value="1"/>
</dbReference>
<accession>A0ABR8R538</accession>
<evidence type="ECO:0000256" key="1">
    <source>
        <dbReference type="ARBA" id="ARBA00022630"/>
    </source>
</evidence>
<dbReference type="InterPro" id="IPR051796">
    <property type="entry name" value="ISF_SsuE-like"/>
</dbReference>
<keyword evidence="2" id="KW-0288">FMN</keyword>
<protein>
    <submittedName>
        <fullName evidence="4">NAD(P)H-dependent oxidoreductase</fullName>
    </submittedName>
</protein>
<evidence type="ECO:0000259" key="3">
    <source>
        <dbReference type="Pfam" id="PF03358"/>
    </source>
</evidence>
<dbReference type="InterPro" id="IPR029039">
    <property type="entry name" value="Flavoprotein-like_sf"/>
</dbReference>
<dbReference type="EMBL" id="JACSQO010000001">
    <property type="protein sequence ID" value="MBD7942889.1"/>
    <property type="molecule type" value="Genomic_DNA"/>
</dbReference>
<dbReference type="SUPFAM" id="SSF52218">
    <property type="entry name" value="Flavoproteins"/>
    <property type="match status" value="1"/>
</dbReference>
<keyword evidence="1" id="KW-0285">Flavoprotein</keyword>
<proteinExistence type="predicted"/>
<dbReference type="PANTHER" id="PTHR43278">
    <property type="entry name" value="NAD(P)H-DEPENDENT FMN-CONTAINING OXIDOREDUCTASE YWQN-RELATED"/>
    <property type="match status" value="1"/>
</dbReference>
<evidence type="ECO:0000313" key="5">
    <source>
        <dbReference type="Proteomes" id="UP000640786"/>
    </source>
</evidence>
<dbReference type="Proteomes" id="UP000640786">
    <property type="component" value="Unassembled WGS sequence"/>
</dbReference>
<dbReference type="InterPro" id="IPR005025">
    <property type="entry name" value="FMN_Rdtase-like_dom"/>
</dbReference>
<evidence type="ECO:0000256" key="2">
    <source>
        <dbReference type="ARBA" id="ARBA00022643"/>
    </source>
</evidence>
<dbReference type="Gene3D" id="3.40.50.360">
    <property type="match status" value="1"/>
</dbReference>
<keyword evidence="5" id="KW-1185">Reference proteome</keyword>
<name>A0ABR8R538_9BACI</name>
<sequence length="187" mass="21658">MKITILVGSSRKGGNSELLADFVVQDIEHEKVYIKDLYIRPIVDLRHTRNGFQAVNDDYDRLVEAIMKSDVLIFATPIYWYSMSSLMKNMIDRLSQAIRDEKYPNLREHLKTIRAIVVVVGGDDPRIKGLPLIQQFQYTFDFLNMPFSSYIIGEANQPEEILKDSRALLQAAWLNEKLKSELYAEKE</sequence>
<evidence type="ECO:0000313" key="4">
    <source>
        <dbReference type="EMBL" id="MBD7942889.1"/>
    </source>
</evidence>
<dbReference type="RefSeq" id="WP_191696439.1">
    <property type="nucleotide sequence ID" value="NZ_JACSQO010000001.1"/>
</dbReference>
<organism evidence="4 5">
    <name type="scientific">Psychrobacillus faecigallinarum</name>
    <dbReference type="NCBI Taxonomy" id="2762235"/>
    <lineage>
        <taxon>Bacteria</taxon>
        <taxon>Bacillati</taxon>
        <taxon>Bacillota</taxon>
        <taxon>Bacilli</taxon>
        <taxon>Bacillales</taxon>
        <taxon>Bacillaceae</taxon>
        <taxon>Psychrobacillus</taxon>
    </lineage>
</organism>
<gene>
    <name evidence="4" type="ORF">H9650_02070</name>
</gene>
<reference evidence="4 5" key="1">
    <citation type="submission" date="2020-08" db="EMBL/GenBank/DDBJ databases">
        <title>A Genomic Blueprint of the Chicken Gut Microbiome.</title>
        <authorList>
            <person name="Gilroy R."/>
            <person name="Ravi A."/>
            <person name="Getino M."/>
            <person name="Pursley I."/>
            <person name="Horton D.L."/>
            <person name="Alikhan N.-F."/>
            <person name="Baker D."/>
            <person name="Gharbi K."/>
            <person name="Hall N."/>
            <person name="Watson M."/>
            <person name="Adriaenssens E.M."/>
            <person name="Foster-Nyarko E."/>
            <person name="Jarju S."/>
            <person name="Secka A."/>
            <person name="Antonio M."/>
            <person name="Oren A."/>
            <person name="Chaudhuri R."/>
            <person name="La Ragione R.M."/>
            <person name="Hildebrand F."/>
            <person name="Pallen M.J."/>
        </authorList>
    </citation>
    <scope>NUCLEOTIDE SEQUENCE [LARGE SCALE GENOMIC DNA]</scope>
    <source>
        <strain evidence="4 5">Sa2BUA9</strain>
    </source>
</reference>
<comment type="caution">
    <text evidence="4">The sequence shown here is derived from an EMBL/GenBank/DDBJ whole genome shotgun (WGS) entry which is preliminary data.</text>
</comment>